<dbReference type="InterPro" id="IPR035985">
    <property type="entry name" value="Ubiquitin-activating_enz"/>
</dbReference>
<name>A0A7X2IY48_9BACI</name>
<dbReference type="InterPro" id="IPR032701">
    <property type="entry name" value="Prok-E2_B_dom"/>
</dbReference>
<dbReference type="EMBL" id="WKKI01000009">
    <property type="protein sequence ID" value="MRX71956.1"/>
    <property type="molecule type" value="Genomic_DNA"/>
</dbReference>
<dbReference type="Pfam" id="PF00899">
    <property type="entry name" value="ThiF"/>
    <property type="match status" value="1"/>
</dbReference>
<dbReference type="GO" id="GO:0008641">
    <property type="term" value="F:ubiquitin-like modifier activating enzyme activity"/>
    <property type="evidence" value="ECO:0007669"/>
    <property type="project" value="InterPro"/>
</dbReference>
<comment type="caution">
    <text evidence="3">The sequence shown here is derived from an EMBL/GenBank/DDBJ whole genome shotgun (WGS) entry which is preliminary data.</text>
</comment>
<proteinExistence type="predicted"/>
<dbReference type="Gene3D" id="3.40.50.720">
    <property type="entry name" value="NAD(P)-binding Rossmann-like Domain"/>
    <property type="match status" value="1"/>
</dbReference>
<dbReference type="Proteomes" id="UP000448867">
    <property type="component" value="Unassembled WGS sequence"/>
</dbReference>
<organism evidence="3 4">
    <name type="scientific">Metabacillus lacus</name>
    <dbReference type="NCBI Taxonomy" id="1983721"/>
    <lineage>
        <taxon>Bacteria</taxon>
        <taxon>Bacillati</taxon>
        <taxon>Bacillota</taxon>
        <taxon>Bacilli</taxon>
        <taxon>Bacillales</taxon>
        <taxon>Bacillaceae</taxon>
        <taxon>Metabacillus</taxon>
    </lineage>
</organism>
<sequence>MTTIVEVLERALQDLLPSFKKIMSQGVNSRRGPFQAAFEGVHSIEGKQITIQIALPKHFPIEKPMIFLKNPKVLGFLPHIEKDGFICYSFDEGLLLDRSNPFGIIQEAFFRAENTLQDGISRKNHDDFLKEFESLWSRQEKIVKVDTLFSPRDDFQQILVFMDNKREKTVFVNNLDSGTKRTLNTLYKCDVANEFQSLRGIYIPLREGADVKPPPYWKFWDIKQLRKIIFENITSSTKRKLNAYLKKRTFNKNDKEYMLISIPLGQEQKILIGILLKDFSKKQNVKMMYPIQHPLKKVQCNFSVIPLTIKRHDKEYLLNRTQGNNRLVGKRVTIIGLGSLGSRIAFELARAGVTSVTLIDKDRIDIDNIYRHELGANSLYWRFDNKFSSISKAEALKMELNNHFPFLEIEYEIADVLDLMEEEIDLILNADLIIVALGSPTVELHFNERFYKIEEAPPVIYTWIDPLGIGGHALLTNNNKKEGCFQCLFTHPEENEYLIPNKASFAAPEQFFGKTLAGCESMFTPYGSIDALQTAITATRLAVDNLNQKVIGNPLRSWKGDSNELLTQEYKVSKRYGLSSEQLYDSRYLYQAGNCSVCGSVNQHEF</sequence>
<dbReference type="SUPFAM" id="SSF54495">
    <property type="entry name" value="UBC-like"/>
    <property type="match status" value="1"/>
</dbReference>
<accession>A0A7X2IY48</accession>
<evidence type="ECO:0000313" key="3">
    <source>
        <dbReference type="EMBL" id="MRX71956.1"/>
    </source>
</evidence>
<feature type="domain" description="Prokaryotic E2 family B" evidence="2">
    <location>
        <begin position="42"/>
        <end position="141"/>
    </location>
</feature>
<dbReference type="OrthoDB" id="4088010at2"/>
<gene>
    <name evidence="3" type="ORF">GJU40_07190</name>
</gene>
<dbReference type="InterPro" id="IPR000594">
    <property type="entry name" value="ThiF_NAD_FAD-bd"/>
</dbReference>
<keyword evidence="4" id="KW-1185">Reference proteome</keyword>
<dbReference type="SUPFAM" id="SSF69572">
    <property type="entry name" value="Activating enzymes of the ubiquitin-like proteins"/>
    <property type="match status" value="1"/>
</dbReference>
<reference evidence="3 4" key="1">
    <citation type="submission" date="2019-11" db="EMBL/GenBank/DDBJ databases">
        <title>Bacillus lacus genome.</title>
        <authorList>
            <person name="Allen C.J."/>
            <person name="Newman J.D."/>
        </authorList>
    </citation>
    <scope>NUCLEOTIDE SEQUENCE [LARGE SCALE GENOMIC DNA]</scope>
    <source>
        <strain evidence="3 4">KCTC 33946</strain>
    </source>
</reference>
<protein>
    <submittedName>
        <fullName evidence="3">Thiamine biosynthesis protein ThiF</fullName>
    </submittedName>
</protein>
<evidence type="ECO:0000313" key="4">
    <source>
        <dbReference type="Proteomes" id="UP000448867"/>
    </source>
</evidence>
<dbReference type="AlphaFoldDB" id="A0A7X2IY48"/>
<dbReference type="RefSeq" id="WP_154307099.1">
    <property type="nucleotide sequence ID" value="NZ_WKKI01000009.1"/>
</dbReference>
<feature type="domain" description="THIF-type NAD/FAD binding fold" evidence="1">
    <location>
        <begin position="321"/>
        <end position="494"/>
    </location>
</feature>
<dbReference type="Pfam" id="PF14461">
    <property type="entry name" value="Prok-E2_B"/>
    <property type="match status" value="1"/>
</dbReference>
<evidence type="ECO:0000259" key="1">
    <source>
        <dbReference type="Pfam" id="PF00899"/>
    </source>
</evidence>
<dbReference type="CDD" id="cd01483">
    <property type="entry name" value="E1_enzyme_family"/>
    <property type="match status" value="1"/>
</dbReference>
<dbReference type="InterPro" id="IPR016135">
    <property type="entry name" value="UBQ-conjugating_enzyme/RWD"/>
</dbReference>
<evidence type="ECO:0000259" key="2">
    <source>
        <dbReference type="Pfam" id="PF14461"/>
    </source>
</evidence>